<dbReference type="AlphaFoldDB" id="A0A5E4N1Y4"/>
<dbReference type="OrthoDB" id="6775742at2759"/>
<keyword evidence="2" id="KW-1185">Reference proteome</keyword>
<organism evidence="1 2">
    <name type="scientific">Cinara cedri</name>
    <dbReference type="NCBI Taxonomy" id="506608"/>
    <lineage>
        <taxon>Eukaryota</taxon>
        <taxon>Metazoa</taxon>
        <taxon>Ecdysozoa</taxon>
        <taxon>Arthropoda</taxon>
        <taxon>Hexapoda</taxon>
        <taxon>Insecta</taxon>
        <taxon>Pterygota</taxon>
        <taxon>Neoptera</taxon>
        <taxon>Paraneoptera</taxon>
        <taxon>Hemiptera</taxon>
        <taxon>Sternorrhyncha</taxon>
        <taxon>Aphidomorpha</taxon>
        <taxon>Aphidoidea</taxon>
        <taxon>Aphididae</taxon>
        <taxon>Lachninae</taxon>
        <taxon>Cinara</taxon>
    </lineage>
</organism>
<protein>
    <recommendedName>
        <fullName evidence="3">Retrotransposon gag domain</fullName>
    </recommendedName>
</protein>
<evidence type="ECO:0000313" key="2">
    <source>
        <dbReference type="Proteomes" id="UP000325440"/>
    </source>
</evidence>
<evidence type="ECO:0008006" key="3">
    <source>
        <dbReference type="Google" id="ProtNLM"/>
    </source>
</evidence>
<dbReference type="Proteomes" id="UP000325440">
    <property type="component" value="Unassembled WGS sequence"/>
</dbReference>
<proteinExistence type="predicted"/>
<accession>A0A5E4N1Y4</accession>
<dbReference type="EMBL" id="CABPRJ010001449">
    <property type="protein sequence ID" value="VVC37552.1"/>
    <property type="molecule type" value="Genomic_DNA"/>
</dbReference>
<sequence length="122" mass="14148">MAHKAALSLEIAVCFIPKFNRECPQEVYPFLSTYDFVSKTVSDDSRHILLQAILTKLAGKSFAVLQHREMKSWEVLKSLLEMTFCAKWTPSYLQMELITTKHKIGETVQKYSSRVEELLYEL</sequence>
<reference evidence="1 2" key="1">
    <citation type="submission" date="2019-08" db="EMBL/GenBank/DDBJ databases">
        <authorList>
            <person name="Alioto T."/>
            <person name="Alioto T."/>
            <person name="Gomez Garrido J."/>
        </authorList>
    </citation>
    <scope>NUCLEOTIDE SEQUENCE [LARGE SCALE GENOMIC DNA]</scope>
</reference>
<name>A0A5E4N1Y4_9HEMI</name>
<gene>
    <name evidence="1" type="ORF">CINCED_3A021037</name>
</gene>
<evidence type="ECO:0000313" key="1">
    <source>
        <dbReference type="EMBL" id="VVC37552.1"/>
    </source>
</evidence>